<proteinExistence type="predicted"/>
<evidence type="ECO:0000313" key="1">
    <source>
        <dbReference type="EMBL" id="BDI30260.1"/>
    </source>
</evidence>
<dbReference type="OrthoDB" id="9786218at2"/>
<organism evidence="1 2">
    <name type="scientific">Capsulimonas corticalis</name>
    <dbReference type="NCBI Taxonomy" id="2219043"/>
    <lineage>
        <taxon>Bacteria</taxon>
        <taxon>Bacillati</taxon>
        <taxon>Armatimonadota</taxon>
        <taxon>Armatimonadia</taxon>
        <taxon>Capsulimonadales</taxon>
        <taxon>Capsulimonadaceae</taxon>
        <taxon>Capsulimonas</taxon>
    </lineage>
</organism>
<evidence type="ECO:0000313" key="2">
    <source>
        <dbReference type="Proteomes" id="UP000287394"/>
    </source>
</evidence>
<gene>
    <name evidence="1" type="ORF">CCAX7_23110</name>
</gene>
<dbReference type="AlphaFoldDB" id="A0A402CV40"/>
<reference evidence="1 2" key="1">
    <citation type="journal article" date="2019" name="Int. J. Syst. Evol. Microbiol.">
        <title>Capsulimonas corticalis gen. nov., sp. nov., an aerobic capsulated bacterium, of a novel bacterial order, Capsulimonadales ord. nov., of the class Armatimonadia of the phylum Armatimonadetes.</title>
        <authorList>
            <person name="Li J."/>
            <person name="Kudo C."/>
            <person name="Tonouchi A."/>
        </authorList>
    </citation>
    <scope>NUCLEOTIDE SEQUENCE [LARGE SCALE GENOMIC DNA]</scope>
    <source>
        <strain evidence="1 2">AX-7</strain>
    </source>
</reference>
<keyword evidence="2" id="KW-1185">Reference proteome</keyword>
<name>A0A402CV40_9BACT</name>
<protein>
    <submittedName>
        <fullName evidence="1">Uncharacterized protein</fullName>
    </submittedName>
</protein>
<sequence length="519" mass="56872">MIFVSEKHTVDDIAYPRTISRAALRAIPGLLALILAIASAIRPLTADSDFYAHAAVGRWIVEHHAIPGRTLFLWSADSPWIAHSWLSEALIYGIARLGDAGAAAGLILEILLLTAVFAIPASSSRRPHSFLAVAATALAVFAGASRFQLRPELFSNLALVILLPMAISWRRSPLTNTKSFLRRRALPVSLLFILWANLHGGVAVGLALLGLLLIGEALQSPRSWETRRIAVLFAVAAASVCVNPYGALYYRAFIPTNPGVFASIEEWRPALALPIFHPPMLLSALLVTALAFTAWVRNPDRRWSRLLWLLLGVASLLIARRNILTSSLISLTVLFEYFDFAPRLRKANAPTVGRAASPVLTLLTPVLAAALVALAIRSLTALTAPAPDTAPVGQIAYLKRSAVTGRIFNDYNNASYLEWELYGHNTLFIDGLNAYPDELLPIAAHVFAADETGLAYLDQQGVCCVVGRRRDPRYESHYPNLYHALTHDPRWALVYAGPDGPIWVRRIPAYATLWSRALR</sequence>
<dbReference type="KEGG" id="ccot:CCAX7_23110"/>
<dbReference type="EMBL" id="AP025739">
    <property type="protein sequence ID" value="BDI30260.1"/>
    <property type="molecule type" value="Genomic_DNA"/>
</dbReference>
<dbReference type="Proteomes" id="UP000287394">
    <property type="component" value="Chromosome"/>
</dbReference>
<accession>A0A402CV40</accession>